<accession>A0A7W7ING3</accession>
<dbReference type="PANTHER" id="PTHR30283">
    <property type="entry name" value="PEROXIDE STRESS RESPONSE PROTEIN YAAA"/>
    <property type="match status" value="1"/>
</dbReference>
<evidence type="ECO:0000256" key="1">
    <source>
        <dbReference type="HAMAP-Rule" id="MF_00652"/>
    </source>
</evidence>
<dbReference type="InterPro" id="IPR005583">
    <property type="entry name" value="YaaA"/>
</dbReference>
<gene>
    <name evidence="2" type="ORF">HNP32_001206</name>
</gene>
<name>A0A7W7ING3_9CAUL</name>
<comment type="similarity">
    <text evidence="1">Belongs to the UPF0246 family.</text>
</comment>
<evidence type="ECO:0000313" key="3">
    <source>
        <dbReference type="Proteomes" id="UP000539957"/>
    </source>
</evidence>
<keyword evidence="3" id="KW-1185">Reference proteome</keyword>
<dbReference type="Proteomes" id="UP000539957">
    <property type="component" value="Unassembled WGS sequence"/>
</dbReference>
<proteinExistence type="inferred from homology"/>
<reference evidence="2 3" key="1">
    <citation type="submission" date="2020-08" db="EMBL/GenBank/DDBJ databases">
        <title>Functional genomics of gut bacteria from endangered species of beetles.</title>
        <authorList>
            <person name="Carlos-Shanley C."/>
        </authorList>
    </citation>
    <scope>NUCLEOTIDE SEQUENCE [LARGE SCALE GENOMIC DNA]</scope>
    <source>
        <strain evidence="2 3">S00123</strain>
    </source>
</reference>
<sequence length="270" mass="30304">MRPASRCFGVYVALLIVLSPAKRLDFTPPALDVASTPRRCADETAELAKVTRKLSRADLRRLMSISDALADLNYERFQAFDNETTEGALQAVFAFAGDVYDGLDARSLAPADLAWAQDHLRILSGFYGLLRPLDAIQPYRLEMGTRLKTPRGATLYDFWGERISQRLNDDAAPLPDRTLVNLASQEYFGAVDAKALKLPVITPHFKERKDGEARIISFFAKKARGAMARYAIENRIEKASDLKAFDRDGYRFDKTLSTDADWIFIREGNS</sequence>
<dbReference type="GO" id="GO:0005829">
    <property type="term" value="C:cytosol"/>
    <property type="evidence" value="ECO:0007669"/>
    <property type="project" value="TreeGrafter"/>
</dbReference>
<dbReference type="PANTHER" id="PTHR30283:SF4">
    <property type="entry name" value="PEROXIDE STRESS RESISTANCE PROTEIN YAAA"/>
    <property type="match status" value="1"/>
</dbReference>
<dbReference type="HAMAP" id="MF_00652">
    <property type="entry name" value="UPF0246"/>
    <property type="match status" value="1"/>
</dbReference>
<dbReference type="AlphaFoldDB" id="A0A7W7ING3"/>
<dbReference type="Pfam" id="PF03883">
    <property type="entry name" value="H2O2_YaaD"/>
    <property type="match status" value="1"/>
</dbReference>
<dbReference type="EMBL" id="JACHKY010000002">
    <property type="protein sequence ID" value="MBB4797482.1"/>
    <property type="molecule type" value="Genomic_DNA"/>
</dbReference>
<protein>
    <recommendedName>
        <fullName evidence="1">UPF0246 protein HNP32_001206</fullName>
    </recommendedName>
</protein>
<organism evidence="2 3">
    <name type="scientific">Brevundimonas bullata</name>
    <dbReference type="NCBI Taxonomy" id="13160"/>
    <lineage>
        <taxon>Bacteria</taxon>
        <taxon>Pseudomonadati</taxon>
        <taxon>Pseudomonadota</taxon>
        <taxon>Alphaproteobacteria</taxon>
        <taxon>Caulobacterales</taxon>
        <taxon>Caulobacteraceae</taxon>
        <taxon>Brevundimonas</taxon>
    </lineage>
</organism>
<evidence type="ECO:0000313" key="2">
    <source>
        <dbReference type="EMBL" id="MBB4797482.1"/>
    </source>
</evidence>
<comment type="caution">
    <text evidence="2">The sequence shown here is derived from an EMBL/GenBank/DDBJ whole genome shotgun (WGS) entry which is preliminary data.</text>
</comment>
<dbReference type="GO" id="GO:0033194">
    <property type="term" value="P:response to hydroperoxide"/>
    <property type="evidence" value="ECO:0007669"/>
    <property type="project" value="TreeGrafter"/>
</dbReference>
<dbReference type="NCBIfam" id="NF002542">
    <property type="entry name" value="PRK02101.1-3"/>
    <property type="match status" value="1"/>
</dbReference>